<accession>A0A0F7L5L1</accession>
<dbReference type="EMBL" id="KR029598">
    <property type="protein sequence ID" value="AKH47809.1"/>
    <property type="molecule type" value="Genomic_DNA"/>
</dbReference>
<protein>
    <submittedName>
        <fullName evidence="1">Uncharacterized protein</fullName>
    </submittedName>
</protein>
<proteinExistence type="predicted"/>
<sequence>MNVFKGIIPLHGDCNIDHLMSLMGIHFFRGLRWTKKHLLLMLEHSMYHNKKNGDGKVERILLGIR</sequence>
<organism evidence="1">
    <name type="scientific">uncultured marine virus</name>
    <dbReference type="NCBI Taxonomy" id="186617"/>
    <lineage>
        <taxon>Viruses</taxon>
        <taxon>environmental samples</taxon>
    </lineage>
</organism>
<name>A0A0F7L5L1_9VIRU</name>
<evidence type="ECO:0000313" key="1">
    <source>
        <dbReference type="EMBL" id="AKH47809.1"/>
    </source>
</evidence>
<reference evidence="1" key="2">
    <citation type="submission" date="2015-03" db="EMBL/GenBank/DDBJ databases">
        <authorList>
            <person name="Chow C.-E.T."/>
            <person name="Winget D.M."/>
            <person name="White R.A.III."/>
            <person name="Hallam S.J."/>
            <person name="Suttle C.A."/>
        </authorList>
    </citation>
    <scope>NUCLEOTIDE SEQUENCE</scope>
    <source>
        <strain evidence="1">Oxic1_3</strain>
    </source>
</reference>
<reference evidence="1" key="1">
    <citation type="journal article" date="2015" name="Front. Microbiol.">
        <title>Combining genomic sequencing methods to explore viral diversity and reveal potential virus-host interactions.</title>
        <authorList>
            <person name="Chow C.E."/>
            <person name="Winget D.M."/>
            <person name="White R.A.III."/>
            <person name="Hallam S.J."/>
            <person name="Suttle C.A."/>
        </authorList>
    </citation>
    <scope>NUCLEOTIDE SEQUENCE</scope>
    <source>
        <strain evidence="1">Oxic1_3</strain>
    </source>
</reference>